<reference evidence="1" key="1">
    <citation type="submission" date="2018-02" db="EMBL/GenBank/DDBJ databases">
        <title>Rhizophora mucronata_Transcriptome.</title>
        <authorList>
            <person name="Meera S.P."/>
            <person name="Sreeshan A."/>
            <person name="Augustine A."/>
        </authorList>
    </citation>
    <scope>NUCLEOTIDE SEQUENCE</scope>
    <source>
        <tissue evidence="1">Leaf</tissue>
    </source>
</reference>
<accession>A0A2P2PZ32</accession>
<evidence type="ECO:0000313" key="1">
    <source>
        <dbReference type="EMBL" id="MBX59980.1"/>
    </source>
</evidence>
<proteinExistence type="predicted"/>
<dbReference type="AlphaFoldDB" id="A0A2P2PZ32"/>
<dbReference type="EMBL" id="GGEC01079496">
    <property type="protein sequence ID" value="MBX59980.1"/>
    <property type="molecule type" value="Transcribed_RNA"/>
</dbReference>
<organism evidence="1">
    <name type="scientific">Rhizophora mucronata</name>
    <name type="common">Asiatic mangrove</name>
    <dbReference type="NCBI Taxonomy" id="61149"/>
    <lineage>
        <taxon>Eukaryota</taxon>
        <taxon>Viridiplantae</taxon>
        <taxon>Streptophyta</taxon>
        <taxon>Embryophyta</taxon>
        <taxon>Tracheophyta</taxon>
        <taxon>Spermatophyta</taxon>
        <taxon>Magnoliopsida</taxon>
        <taxon>eudicotyledons</taxon>
        <taxon>Gunneridae</taxon>
        <taxon>Pentapetalae</taxon>
        <taxon>rosids</taxon>
        <taxon>fabids</taxon>
        <taxon>Malpighiales</taxon>
        <taxon>Rhizophoraceae</taxon>
        <taxon>Rhizophora</taxon>
    </lineage>
</organism>
<name>A0A2P2PZ32_RHIMU</name>
<sequence length="52" mass="5840">MSLPIQSCWSLVLMGFYFSPLLSSPFLNSRRILIIREGFSLQLPSILIGPLS</sequence>
<protein>
    <submittedName>
        <fullName evidence="1">Uncharacterized protein</fullName>
    </submittedName>
</protein>